<dbReference type="PANTHER" id="PTHR43649:SF31">
    <property type="entry name" value="SN-GLYCEROL-3-PHOSPHATE-BINDING PERIPLASMIC PROTEIN UGPB"/>
    <property type="match status" value="1"/>
</dbReference>
<dbReference type="InterPro" id="IPR050490">
    <property type="entry name" value="Bact_solute-bd_prot1"/>
</dbReference>
<organism evidence="5 6">
    <name type="scientific">Gracilibacillus thailandensis</name>
    <dbReference type="NCBI Taxonomy" id="563735"/>
    <lineage>
        <taxon>Bacteria</taxon>
        <taxon>Bacillati</taxon>
        <taxon>Bacillota</taxon>
        <taxon>Bacilli</taxon>
        <taxon>Bacillales</taxon>
        <taxon>Bacillaceae</taxon>
        <taxon>Gracilibacillus</taxon>
    </lineage>
</organism>
<comment type="similarity">
    <text evidence="2">Belongs to the bacterial solute-binding protein 1 family.</text>
</comment>
<comment type="caution">
    <text evidence="5">The sequence shown here is derived from an EMBL/GenBank/DDBJ whole genome shotgun (WGS) entry which is preliminary data.</text>
</comment>
<evidence type="ECO:0000313" key="6">
    <source>
        <dbReference type="Proteomes" id="UP000435187"/>
    </source>
</evidence>
<dbReference type="GO" id="GO:0030313">
    <property type="term" value="C:cell envelope"/>
    <property type="evidence" value="ECO:0007669"/>
    <property type="project" value="UniProtKB-SubCell"/>
</dbReference>
<gene>
    <name evidence="5" type="ORF">GH885_13040</name>
</gene>
<evidence type="ECO:0000256" key="2">
    <source>
        <dbReference type="ARBA" id="ARBA00008520"/>
    </source>
</evidence>
<dbReference type="Pfam" id="PF13416">
    <property type="entry name" value="SBP_bac_8"/>
    <property type="match status" value="1"/>
</dbReference>
<protein>
    <submittedName>
        <fullName evidence="5">Extracellular solute-binding protein</fullName>
    </submittedName>
</protein>
<keyword evidence="6" id="KW-1185">Reference proteome</keyword>
<evidence type="ECO:0000256" key="1">
    <source>
        <dbReference type="ARBA" id="ARBA00004196"/>
    </source>
</evidence>
<dbReference type="EMBL" id="WJEE01000028">
    <property type="protein sequence ID" value="MRI67259.1"/>
    <property type="molecule type" value="Genomic_DNA"/>
</dbReference>
<name>A0A6N7R2N9_9BACI</name>
<accession>A0A6N7R2N9</accession>
<evidence type="ECO:0000256" key="3">
    <source>
        <dbReference type="ARBA" id="ARBA00022448"/>
    </source>
</evidence>
<keyword evidence="4" id="KW-0732">Signal</keyword>
<dbReference type="PANTHER" id="PTHR43649">
    <property type="entry name" value="ARABINOSE-BINDING PROTEIN-RELATED"/>
    <property type="match status" value="1"/>
</dbReference>
<keyword evidence="3" id="KW-0813">Transport</keyword>
<sequence length="467" mass="52877">MKVYCDRLQLEAPITSVTFANYNFNLEAFIMKRMIQMLSGILFFVVLIGCQEDSSLNESETGEKEGSDDIVNLRVLHSFTGSQPQAPVMEPAFEAFDEEHDDIQLNIQTAAGNDILEQLRTEMAAEDPPDVFTHWGMRRTENYIKNGVIPDISDMIESDQDLDGLYMDGAFGPVTYQGGIYGLPFQGYSYYLMINKDLFEEHGVDIPTNYEELKKAVIQFTDVGLIPFAANNHSARYMLLTWFAQKQTTEDLRSYATAEQEFGEDLLLAAEKAQELAELGAFPEGYMNLETAQSLEIFHAEQAPMFYQHSWTVGSIDEELLDSYEIIPFPLGDEQSEPTVLAGTGHFIYMSQRAYDDPDKREAAWKLMKKIAGRDVAKGFVEDIANNTALNVEYDEENVNPILNQILDDMDNAEKLLPSYEEELFASAVEGEYWPLTDALLLGDITPQEYVDQMNDIVSEHPNVQFE</sequence>
<evidence type="ECO:0000313" key="5">
    <source>
        <dbReference type="EMBL" id="MRI67259.1"/>
    </source>
</evidence>
<evidence type="ECO:0000256" key="4">
    <source>
        <dbReference type="ARBA" id="ARBA00022729"/>
    </source>
</evidence>
<reference evidence="5 6" key="1">
    <citation type="submission" date="2019-10" db="EMBL/GenBank/DDBJ databases">
        <title>Gracilibacillus salitolerans sp. nov., a moderate halophile isolated from a saline soil in northwest China.</title>
        <authorList>
            <person name="Gan L."/>
        </authorList>
    </citation>
    <scope>NUCLEOTIDE SEQUENCE [LARGE SCALE GENOMIC DNA]</scope>
    <source>
        <strain evidence="5 6">TP2-8</strain>
    </source>
</reference>
<dbReference type="Proteomes" id="UP000435187">
    <property type="component" value="Unassembled WGS sequence"/>
</dbReference>
<comment type="subcellular location">
    <subcellularLocation>
        <location evidence="1">Cell envelope</location>
    </subcellularLocation>
</comment>
<dbReference type="Gene3D" id="3.40.190.10">
    <property type="entry name" value="Periplasmic binding protein-like II"/>
    <property type="match status" value="2"/>
</dbReference>
<dbReference type="AlphaFoldDB" id="A0A6N7R2N9"/>
<dbReference type="SUPFAM" id="SSF53850">
    <property type="entry name" value="Periplasmic binding protein-like II"/>
    <property type="match status" value="1"/>
</dbReference>
<dbReference type="InterPro" id="IPR006059">
    <property type="entry name" value="SBP"/>
</dbReference>
<proteinExistence type="inferred from homology"/>